<protein>
    <submittedName>
        <fullName evidence="3">DMT family transporter</fullName>
    </submittedName>
</protein>
<dbReference type="SUPFAM" id="SSF103481">
    <property type="entry name" value="Multidrug resistance efflux transporter EmrE"/>
    <property type="match status" value="1"/>
</dbReference>
<feature type="transmembrane region" description="Helical" evidence="1">
    <location>
        <begin position="70"/>
        <end position="88"/>
    </location>
</feature>
<feature type="transmembrane region" description="Helical" evidence="1">
    <location>
        <begin position="95"/>
        <end position="118"/>
    </location>
</feature>
<dbReference type="AlphaFoldDB" id="A0A5L8LP88"/>
<organism evidence="3">
    <name type="scientific">Campylobacter lari</name>
    <dbReference type="NCBI Taxonomy" id="201"/>
    <lineage>
        <taxon>Bacteria</taxon>
        <taxon>Pseudomonadati</taxon>
        <taxon>Campylobacterota</taxon>
        <taxon>Epsilonproteobacteria</taxon>
        <taxon>Campylobacterales</taxon>
        <taxon>Campylobacteraceae</taxon>
        <taxon>Campylobacter</taxon>
    </lineage>
</organism>
<proteinExistence type="predicted"/>
<dbReference type="GO" id="GO:0016020">
    <property type="term" value="C:membrane"/>
    <property type="evidence" value="ECO:0007669"/>
    <property type="project" value="InterPro"/>
</dbReference>
<evidence type="ECO:0000256" key="1">
    <source>
        <dbReference type="SAM" id="Phobius"/>
    </source>
</evidence>
<feature type="transmembrane region" description="Helical" evidence="1">
    <location>
        <begin position="241"/>
        <end position="258"/>
    </location>
</feature>
<feature type="transmembrane region" description="Helical" evidence="1">
    <location>
        <begin position="214"/>
        <end position="234"/>
    </location>
</feature>
<feature type="transmembrane region" description="Helical" evidence="1">
    <location>
        <begin position="264"/>
        <end position="282"/>
    </location>
</feature>
<keyword evidence="1" id="KW-0472">Membrane</keyword>
<feature type="transmembrane region" description="Helical" evidence="1">
    <location>
        <begin position="124"/>
        <end position="142"/>
    </location>
</feature>
<dbReference type="EMBL" id="AACKMK010000009">
    <property type="protein sequence ID" value="EAK9940475.1"/>
    <property type="molecule type" value="Genomic_DNA"/>
</dbReference>
<dbReference type="Pfam" id="PF00892">
    <property type="entry name" value="EamA"/>
    <property type="match status" value="2"/>
</dbReference>
<feature type="transmembrane region" description="Helical" evidence="1">
    <location>
        <begin position="36"/>
        <end position="58"/>
    </location>
</feature>
<name>A0A5L8LP88_CAMLA</name>
<dbReference type="PANTHER" id="PTHR22911:SF137">
    <property type="entry name" value="SOLUTE CARRIER FAMILY 35 MEMBER G2-RELATED"/>
    <property type="match status" value="1"/>
</dbReference>
<sequence>MNKIGYTSGILSGLFWALAGIFYVKVTDRVIDSSYFVFILLFCIEFIPWLFLTLLILFLKKEVVFKIKLVFPFFAGLLAGPVAMYCYLNAILLIGLSFSASITSLYPVFAIFLAFIFLKQKINIQGFFGLLLALTSLFLLFFNGLSFNFFGIILAIICALSWGTELVLSSIVLKELSTTSVYYARQTGASFGYAVLILTQEPNFAFDDILSFDFIVLLLCAVSFWGLSYFLYYFTISKIGLIKAMMLNISYVIWLVIIQSEFDFKQIALIFLVFIGANLVLFSKKDKD</sequence>
<dbReference type="InterPro" id="IPR000620">
    <property type="entry name" value="EamA_dom"/>
</dbReference>
<dbReference type="InterPro" id="IPR037185">
    <property type="entry name" value="EmrE-like"/>
</dbReference>
<feature type="domain" description="EamA" evidence="2">
    <location>
        <begin position="150"/>
        <end position="281"/>
    </location>
</feature>
<feature type="transmembrane region" description="Helical" evidence="1">
    <location>
        <begin position="6"/>
        <end position="24"/>
    </location>
</feature>
<keyword evidence="1" id="KW-0812">Transmembrane</keyword>
<feature type="domain" description="EamA" evidence="2">
    <location>
        <begin position="4"/>
        <end position="141"/>
    </location>
</feature>
<reference evidence="3" key="1">
    <citation type="submission" date="2018-05" db="EMBL/GenBank/DDBJ databases">
        <authorList>
            <consortium name="PulseNet: The National Subtyping Network for Foodborne Disease Surveillance"/>
            <person name="Tarr C.L."/>
            <person name="Trees E."/>
            <person name="Katz L.S."/>
            <person name="Carleton-Romer H.A."/>
            <person name="Stroika S."/>
            <person name="Kucerova Z."/>
            <person name="Roache K.F."/>
            <person name="Sabol A.L."/>
            <person name="Besser J."/>
            <person name="Gerner-Smidt P."/>
        </authorList>
    </citation>
    <scope>NUCLEOTIDE SEQUENCE</scope>
    <source>
        <strain evidence="3">2008D-7097</strain>
    </source>
</reference>
<comment type="caution">
    <text evidence="3">The sequence shown here is derived from an EMBL/GenBank/DDBJ whole genome shotgun (WGS) entry which is preliminary data.</text>
</comment>
<evidence type="ECO:0000259" key="2">
    <source>
        <dbReference type="Pfam" id="PF00892"/>
    </source>
</evidence>
<keyword evidence="1" id="KW-1133">Transmembrane helix</keyword>
<accession>A0A5L8LP88</accession>
<dbReference type="PANTHER" id="PTHR22911">
    <property type="entry name" value="ACYL-MALONYL CONDENSING ENZYME-RELATED"/>
    <property type="match status" value="1"/>
</dbReference>
<evidence type="ECO:0000313" key="3">
    <source>
        <dbReference type="EMBL" id="EAK9940475.1"/>
    </source>
</evidence>
<gene>
    <name evidence="3" type="ORF">A0Y42_06550</name>
</gene>
<feature type="transmembrane region" description="Helical" evidence="1">
    <location>
        <begin position="149"/>
        <end position="173"/>
    </location>
</feature>